<protein>
    <submittedName>
        <fullName evidence="3">Extracellular matrix-binding ebh, putative</fullName>
    </submittedName>
</protein>
<evidence type="ECO:0000256" key="1">
    <source>
        <dbReference type="SAM" id="MobiDB-lite"/>
    </source>
</evidence>
<feature type="transmembrane region" description="Helical" evidence="2">
    <location>
        <begin position="706"/>
        <end position="724"/>
    </location>
</feature>
<dbReference type="GeneID" id="94194482"/>
<organism evidence="3 4">
    <name type="scientific">Babesia caballi</name>
    <dbReference type="NCBI Taxonomy" id="5871"/>
    <lineage>
        <taxon>Eukaryota</taxon>
        <taxon>Sar</taxon>
        <taxon>Alveolata</taxon>
        <taxon>Apicomplexa</taxon>
        <taxon>Aconoidasida</taxon>
        <taxon>Piroplasmida</taxon>
        <taxon>Babesiidae</taxon>
        <taxon>Babesia</taxon>
    </lineage>
</organism>
<evidence type="ECO:0000313" key="3">
    <source>
        <dbReference type="EMBL" id="GIX63001.1"/>
    </source>
</evidence>
<keyword evidence="2" id="KW-0472">Membrane</keyword>
<evidence type="ECO:0000256" key="2">
    <source>
        <dbReference type="SAM" id="Phobius"/>
    </source>
</evidence>
<proteinExistence type="predicted"/>
<dbReference type="InterPro" id="IPR024751">
    <property type="entry name" value="VESA1"/>
</dbReference>
<evidence type="ECO:0000313" key="4">
    <source>
        <dbReference type="Proteomes" id="UP001497744"/>
    </source>
</evidence>
<sequence>MYFNGSGYGQNLKAFMVGQGYSADHLSKQTGSHVATSLQSLGMSSVTAVQASHADILSELSKKLDEALKTPSTTTLNGHSLSALFYLCRCYFIGKQIINPATERRPPTSIREMLYWLSGLQFSPQYSDIQKQIDSHIPSEGLHVADSAMNTSNNMITQSQMKGFLLSSCLSAPGVLGAIQGNSADSHSEPWLYGLFSNTMNLQYPSGSALFNTLANYSYALQFQLGFLFSMCATNGMKCGWQECRYGKDIEPKQNSLTIVTTHICHAGCNHKSGTGSPCAHDGSKCGQAGDQGSPLQAFLTDNLNGFSRGHPSETSDHLATCSGQTCHVPLGFHSANLRHNAGTGNYIYAVFYSFCGRPDTPLRQLSEKLGCLTKRTPRTLGDLFGFVWHLNGQLFKNERPTLKAIIDKFGTAFELGGNLSTTFNNDRYSVITTIWNKIFELNSQLPLSPSPKATVLSRSLEAMAPAIPFLYQLFMAKDEDSLPLVLFDLKQQCHKVEVQTDSGTRRTTVQHNNNSVHACSSAPADLFSLQNSQCSGTNCGPYFYPLTHSAGATYAPDHASVYLSWVAYLTDDFHEWFQNLLEEFKNIDCSKTGCRKSTSGGQEACTSKHQPGTHGTSDKCKCDSVVHCGGVLPVLYRHGFQFHSPYNLSGGNDGRNGTKRNCQNFHNALSNVLTPNAPLAKLLETIDEFLYLFRFYFFYNQSACWTIYVCLILYTFFFLLDTLRVRSHLHFPSSNSIAPISLLGTGKAPALKKFTKLTYFMP</sequence>
<gene>
    <name evidence="3" type="ORF">BcabD6B2_24360</name>
</gene>
<feature type="compositionally biased region" description="Polar residues" evidence="1">
    <location>
        <begin position="599"/>
        <end position="616"/>
    </location>
</feature>
<feature type="region of interest" description="Disordered" evidence="1">
    <location>
        <begin position="599"/>
        <end position="619"/>
    </location>
</feature>
<keyword evidence="2" id="KW-1133">Transmembrane helix</keyword>
<dbReference type="Proteomes" id="UP001497744">
    <property type="component" value="Unassembled WGS sequence"/>
</dbReference>
<reference evidence="3 4" key="1">
    <citation type="submission" date="2021-06" db="EMBL/GenBank/DDBJ databases">
        <title>Genome sequence of Babesia caballi.</title>
        <authorList>
            <person name="Yamagishi J."/>
            <person name="Kidaka T."/>
            <person name="Ochi A."/>
        </authorList>
    </citation>
    <scope>NUCLEOTIDE SEQUENCE [LARGE SCALE GENOMIC DNA]</scope>
    <source>
        <strain evidence="3">USDA-D6B2</strain>
    </source>
</reference>
<dbReference type="AlphaFoldDB" id="A0AAV4LS50"/>
<keyword evidence="4" id="KW-1185">Reference proteome</keyword>
<keyword evidence="2" id="KW-0812">Transmembrane</keyword>
<dbReference type="Pfam" id="PF12785">
    <property type="entry name" value="VESA1_N"/>
    <property type="match status" value="1"/>
</dbReference>
<dbReference type="RefSeq" id="XP_067715070.1">
    <property type="nucleotide sequence ID" value="XM_067858969.1"/>
</dbReference>
<name>A0AAV4LS50_BABCB</name>
<accession>A0AAV4LS50</accession>
<dbReference type="EMBL" id="BPLF01000002">
    <property type="protein sequence ID" value="GIX63001.1"/>
    <property type="molecule type" value="Genomic_DNA"/>
</dbReference>
<comment type="caution">
    <text evidence="3">The sequence shown here is derived from an EMBL/GenBank/DDBJ whole genome shotgun (WGS) entry which is preliminary data.</text>
</comment>